<protein>
    <submittedName>
        <fullName evidence="3">ABC-type branched-chain amino acid transport system, substrate-binding protein</fullName>
    </submittedName>
</protein>
<dbReference type="Gene3D" id="3.40.50.2300">
    <property type="match status" value="2"/>
</dbReference>
<feature type="transmembrane region" description="Helical" evidence="2">
    <location>
        <begin position="16"/>
        <end position="35"/>
    </location>
</feature>
<feature type="region of interest" description="Disordered" evidence="1">
    <location>
        <begin position="37"/>
        <end position="59"/>
    </location>
</feature>
<dbReference type="AlphaFoldDB" id="A0A1H7U869"/>
<organism evidence="3 4">
    <name type="scientific">Olivibacter domesticus</name>
    <name type="common">Pseudosphingobacterium domesticum</name>
    <dbReference type="NCBI Taxonomy" id="407022"/>
    <lineage>
        <taxon>Bacteria</taxon>
        <taxon>Pseudomonadati</taxon>
        <taxon>Bacteroidota</taxon>
        <taxon>Sphingobacteriia</taxon>
        <taxon>Sphingobacteriales</taxon>
        <taxon>Sphingobacteriaceae</taxon>
        <taxon>Olivibacter</taxon>
    </lineage>
</organism>
<sequence length="416" mass="46197">MILVQNHRLPLNGSKILAVILLMGMLFGACAPKVLRPGGGKGTKSPSKKTEEAEKKEEVKTGAKKEISFNNIALLLPFQLDKVIDSLPNKRDVDRSSLALDFYQGFKLGLDMLAKEGDNFKLHVLDTRDNTGEVQKLAVGKDIVEAQLVIGPIFPTEINAFSSAANLKGKLQISPLAASNPSRYQVENLVTVTPPIEIHAQVISKYIADKFGTDGKVIIVNTNDEDSRKFIDPLKIALDALDVHYTEVAELSEIEVNLAVTGKNLVINGSGNQYFVSPLIADLYRLKTEQAYDLSLIGHPNWSKLDFNAEYLKTLNTCISSSYFVDEANDGTRKFRVSYFDLYRVIPSEFAFKGFDTGVFFGRLLAQYPEDYVNRVAKEKHKGLSLGFDFKHSASAGYVNNFVRLLRFNGTTYKPL</sequence>
<keyword evidence="2" id="KW-1133">Transmembrane helix</keyword>
<dbReference type="OrthoDB" id="2149800at2"/>
<keyword evidence="4" id="KW-1185">Reference proteome</keyword>
<keyword evidence="2" id="KW-0472">Membrane</keyword>
<evidence type="ECO:0000313" key="4">
    <source>
        <dbReference type="Proteomes" id="UP000199421"/>
    </source>
</evidence>
<dbReference type="STRING" id="407022.SAMN05661044_03754"/>
<evidence type="ECO:0000256" key="2">
    <source>
        <dbReference type="SAM" id="Phobius"/>
    </source>
</evidence>
<evidence type="ECO:0000313" key="3">
    <source>
        <dbReference type="EMBL" id="SEL92487.1"/>
    </source>
</evidence>
<gene>
    <name evidence="3" type="ORF">SAMN05661044_03754</name>
</gene>
<feature type="compositionally biased region" description="Basic and acidic residues" evidence="1">
    <location>
        <begin position="48"/>
        <end position="59"/>
    </location>
</feature>
<dbReference type="CDD" id="cd06268">
    <property type="entry name" value="PBP1_ABC_transporter_LIVBP-like"/>
    <property type="match status" value="1"/>
</dbReference>
<dbReference type="SUPFAM" id="SSF53822">
    <property type="entry name" value="Periplasmic binding protein-like I"/>
    <property type="match status" value="1"/>
</dbReference>
<keyword evidence="2" id="KW-0812">Transmembrane</keyword>
<accession>A0A1H7U869</accession>
<proteinExistence type="predicted"/>
<dbReference type="RefSeq" id="WP_139202289.1">
    <property type="nucleotide sequence ID" value="NZ_FOAF01000005.1"/>
</dbReference>
<reference evidence="4" key="1">
    <citation type="submission" date="2016-10" db="EMBL/GenBank/DDBJ databases">
        <authorList>
            <person name="Varghese N."/>
            <person name="Submissions S."/>
        </authorList>
    </citation>
    <scope>NUCLEOTIDE SEQUENCE [LARGE SCALE GENOMIC DNA]</scope>
    <source>
        <strain evidence="4">DSM 18733</strain>
    </source>
</reference>
<evidence type="ECO:0000256" key="1">
    <source>
        <dbReference type="SAM" id="MobiDB-lite"/>
    </source>
</evidence>
<dbReference type="EMBL" id="FOAF01000005">
    <property type="protein sequence ID" value="SEL92487.1"/>
    <property type="molecule type" value="Genomic_DNA"/>
</dbReference>
<dbReference type="InterPro" id="IPR028082">
    <property type="entry name" value="Peripla_BP_I"/>
</dbReference>
<dbReference type="Proteomes" id="UP000199421">
    <property type="component" value="Unassembled WGS sequence"/>
</dbReference>
<name>A0A1H7U869_OLID1</name>